<sequence>MILYIIRQQVEILRRPLAAVVLSTLPRRSSPMLLLLHWHGFAVDERQRAPPADTADRPRRVAVPTSGLQFNQAWTRLEQLDQQMLDAAWQLGAWNLVREEHRGCETVGVSDSEAMACHQA</sequence>
<name>A0A246J8E8_9BURK</name>
<dbReference type="EMBL" id="NIOF01000006">
    <property type="protein sequence ID" value="OWQ88907.1"/>
    <property type="molecule type" value="Genomic_DNA"/>
</dbReference>
<gene>
    <name evidence="1" type="ORF">CDN99_15655</name>
</gene>
<accession>A0A246J8E8</accession>
<evidence type="ECO:0000313" key="2">
    <source>
        <dbReference type="Proteomes" id="UP000197468"/>
    </source>
</evidence>
<comment type="caution">
    <text evidence="1">The sequence shown here is derived from an EMBL/GenBank/DDBJ whole genome shotgun (WGS) entry which is preliminary data.</text>
</comment>
<reference evidence="1 2" key="1">
    <citation type="journal article" date="2008" name="Int. J. Syst. Evol. Microbiol.">
        <title>Description of Roseateles aquatilis sp. nov. and Roseateles terrae sp. nov., in the class Betaproteobacteria, and emended description of the genus Roseateles.</title>
        <authorList>
            <person name="Gomila M."/>
            <person name="Bowien B."/>
            <person name="Falsen E."/>
            <person name="Moore E.R."/>
            <person name="Lalucat J."/>
        </authorList>
    </citation>
    <scope>NUCLEOTIDE SEQUENCE [LARGE SCALE GENOMIC DNA]</scope>
    <source>
        <strain evidence="1 2">CCUG 48205</strain>
    </source>
</reference>
<dbReference type="AlphaFoldDB" id="A0A246J8E8"/>
<evidence type="ECO:0000313" key="1">
    <source>
        <dbReference type="EMBL" id="OWQ88907.1"/>
    </source>
</evidence>
<proteinExistence type="predicted"/>
<keyword evidence="2" id="KW-1185">Reference proteome</keyword>
<dbReference type="Proteomes" id="UP000197468">
    <property type="component" value="Unassembled WGS sequence"/>
</dbReference>
<dbReference type="OrthoDB" id="8534240at2"/>
<organism evidence="1 2">
    <name type="scientific">Roseateles aquatilis</name>
    <dbReference type="NCBI Taxonomy" id="431061"/>
    <lineage>
        <taxon>Bacteria</taxon>
        <taxon>Pseudomonadati</taxon>
        <taxon>Pseudomonadota</taxon>
        <taxon>Betaproteobacteria</taxon>
        <taxon>Burkholderiales</taxon>
        <taxon>Sphaerotilaceae</taxon>
        <taxon>Roseateles</taxon>
    </lineage>
</organism>
<protein>
    <submittedName>
        <fullName evidence="1">Uncharacterized protein</fullName>
    </submittedName>
</protein>
<dbReference type="RefSeq" id="WP_088385794.1">
    <property type="nucleotide sequence ID" value="NZ_NIOF01000006.1"/>
</dbReference>